<dbReference type="EMBL" id="JAEQNC010000004">
    <property type="protein sequence ID" value="MBL0372060.1"/>
    <property type="molecule type" value="Genomic_DNA"/>
</dbReference>
<sequence>MLDPIIQFIQGIFSAIGRGVGMVIAWILYPFLSASRWYASRGMILKAIVGLFLLLLVGIYGHFIWETQAWTGFNPDFVNDYKFGDRKLAAGADVPNADAAAPKKCQTSAIVDVAAGLIDMEVNQNSWISSMPTYKAGLFGLDWDSTPFLDNKASFQRGVNQTVRRTTIELVDTLARVRATSGVNRNLQDARQNMQYNEESWYISFSPFGFRTPTPAIYRQAITELRDFNKELGDCQVTFDGRADNLLQFLDRISNDLGNTSAMLKERSEKYNAGWFDTRADDRFWFAYGQMYGYYAILTAARSDFAPVIAEKNLGQLWQQMLGRFRAALNIQPAIISNGREDGWIMPTHLATQGFYLLNARNNLVDIRDVLDR</sequence>
<keyword evidence="3" id="KW-1185">Reference proteome</keyword>
<organism evidence="2 3">
    <name type="scientific">Rhizobium setariae</name>
    <dbReference type="NCBI Taxonomy" id="2801340"/>
    <lineage>
        <taxon>Bacteria</taxon>
        <taxon>Pseudomonadati</taxon>
        <taxon>Pseudomonadota</taxon>
        <taxon>Alphaproteobacteria</taxon>
        <taxon>Hyphomicrobiales</taxon>
        <taxon>Rhizobiaceae</taxon>
        <taxon>Rhizobium/Agrobacterium group</taxon>
        <taxon>Rhizobium</taxon>
    </lineage>
</organism>
<keyword evidence="1" id="KW-0812">Transmembrane</keyword>
<dbReference type="InterPro" id="IPR016936">
    <property type="entry name" value="UCP029693"/>
</dbReference>
<dbReference type="AlphaFoldDB" id="A0A936YTB6"/>
<comment type="caution">
    <text evidence="2">The sequence shown here is derived from an EMBL/GenBank/DDBJ whole genome shotgun (WGS) entry which is preliminary data.</text>
</comment>
<dbReference type="RefSeq" id="WP_201656027.1">
    <property type="nucleotide sequence ID" value="NZ_JAEQNC010000004.1"/>
</dbReference>
<feature type="transmembrane region" description="Helical" evidence="1">
    <location>
        <begin position="44"/>
        <end position="65"/>
    </location>
</feature>
<feature type="transmembrane region" description="Helical" evidence="1">
    <location>
        <begin position="12"/>
        <end position="32"/>
    </location>
</feature>
<name>A0A936YTB6_9HYPH</name>
<proteinExistence type="predicted"/>
<reference evidence="2" key="1">
    <citation type="submission" date="2021-01" db="EMBL/GenBank/DDBJ databases">
        <title>Rhizobium sp. strain KVB221 16S ribosomal RNA gene Genome sequencing and assembly.</title>
        <authorList>
            <person name="Kang M."/>
        </authorList>
    </citation>
    <scope>NUCLEOTIDE SEQUENCE</scope>
    <source>
        <strain evidence="2">KVB221</strain>
    </source>
</reference>
<keyword evidence="1" id="KW-1133">Transmembrane helix</keyword>
<keyword evidence="1" id="KW-0472">Membrane</keyword>
<evidence type="ECO:0000256" key="1">
    <source>
        <dbReference type="SAM" id="Phobius"/>
    </source>
</evidence>
<protein>
    <submittedName>
        <fullName evidence="2">DUF2333 family protein</fullName>
    </submittedName>
</protein>
<dbReference type="Proteomes" id="UP000633219">
    <property type="component" value="Unassembled WGS sequence"/>
</dbReference>
<dbReference type="Pfam" id="PF10095">
    <property type="entry name" value="DUF2333"/>
    <property type="match status" value="2"/>
</dbReference>
<evidence type="ECO:0000313" key="2">
    <source>
        <dbReference type="EMBL" id="MBL0372060.1"/>
    </source>
</evidence>
<gene>
    <name evidence="2" type="ORF">JJB09_08470</name>
</gene>
<accession>A0A936YTB6</accession>
<evidence type="ECO:0000313" key="3">
    <source>
        <dbReference type="Proteomes" id="UP000633219"/>
    </source>
</evidence>